<reference evidence="2" key="1">
    <citation type="submission" date="2014-09" db="EMBL/GenBank/DDBJ databases">
        <authorList>
            <person name="Magalhaes I.L.F."/>
            <person name="Oliveira U."/>
            <person name="Santos F.R."/>
            <person name="Vidigal T.H.D.A."/>
            <person name="Brescovit A.D."/>
            <person name="Santos A.J."/>
        </authorList>
    </citation>
    <scope>NUCLEOTIDE SEQUENCE</scope>
    <source>
        <tissue evidence="2">Shoot tissue taken approximately 20 cm above the soil surface</tissue>
    </source>
</reference>
<evidence type="ECO:0000256" key="1">
    <source>
        <dbReference type="SAM" id="SignalP"/>
    </source>
</evidence>
<feature type="chain" id="PRO_5002044904" evidence="1">
    <location>
        <begin position="42"/>
        <end position="105"/>
    </location>
</feature>
<dbReference type="AlphaFoldDB" id="A0A0A9GEG6"/>
<name>A0A0A9GEG6_ARUDO</name>
<dbReference type="EMBL" id="GBRH01176950">
    <property type="protein sequence ID" value="JAE20946.1"/>
    <property type="molecule type" value="Transcribed_RNA"/>
</dbReference>
<reference evidence="2" key="2">
    <citation type="journal article" date="2015" name="Data Brief">
        <title>Shoot transcriptome of the giant reed, Arundo donax.</title>
        <authorList>
            <person name="Barrero R.A."/>
            <person name="Guerrero F.D."/>
            <person name="Moolhuijzen P."/>
            <person name="Goolsby J.A."/>
            <person name="Tidwell J."/>
            <person name="Bellgard S.E."/>
            <person name="Bellgard M.I."/>
        </authorList>
    </citation>
    <scope>NUCLEOTIDE SEQUENCE</scope>
    <source>
        <tissue evidence="2">Shoot tissue taken approximately 20 cm above the soil surface</tissue>
    </source>
</reference>
<proteinExistence type="predicted"/>
<protein>
    <submittedName>
        <fullName evidence="2">Uncharacterized protein</fullName>
    </submittedName>
</protein>
<organism evidence="2">
    <name type="scientific">Arundo donax</name>
    <name type="common">Giant reed</name>
    <name type="synonym">Donax arundinaceus</name>
    <dbReference type="NCBI Taxonomy" id="35708"/>
    <lineage>
        <taxon>Eukaryota</taxon>
        <taxon>Viridiplantae</taxon>
        <taxon>Streptophyta</taxon>
        <taxon>Embryophyta</taxon>
        <taxon>Tracheophyta</taxon>
        <taxon>Spermatophyta</taxon>
        <taxon>Magnoliopsida</taxon>
        <taxon>Liliopsida</taxon>
        <taxon>Poales</taxon>
        <taxon>Poaceae</taxon>
        <taxon>PACMAD clade</taxon>
        <taxon>Arundinoideae</taxon>
        <taxon>Arundineae</taxon>
        <taxon>Arundo</taxon>
    </lineage>
</organism>
<sequence>MAGVSSTSCSHIKASGGTAPLLLLFILTLTAASSLLGAAAGDPPFSCGPSSAEASGGYGFCDAALPAARRAADLVAPWADPAYSQRGHGPSLDFWFYNENWTFFL</sequence>
<accession>A0A0A9GEG6</accession>
<evidence type="ECO:0000313" key="2">
    <source>
        <dbReference type="EMBL" id="JAE20946.1"/>
    </source>
</evidence>
<feature type="signal peptide" evidence="1">
    <location>
        <begin position="1"/>
        <end position="41"/>
    </location>
</feature>
<keyword evidence="1" id="KW-0732">Signal</keyword>